<evidence type="ECO:0000313" key="7">
    <source>
        <dbReference type="Proteomes" id="UP000079169"/>
    </source>
</evidence>
<keyword evidence="7" id="KW-1185">Reference proteome</keyword>
<evidence type="ECO:0000256" key="3">
    <source>
        <dbReference type="ARBA" id="ARBA00023054"/>
    </source>
</evidence>
<feature type="coiled-coil region" evidence="4">
    <location>
        <begin position="1105"/>
        <end position="1212"/>
    </location>
</feature>
<organism evidence="7 8">
    <name type="scientific">Diaphorina citri</name>
    <name type="common">Asian citrus psyllid</name>
    <dbReference type="NCBI Taxonomy" id="121845"/>
    <lineage>
        <taxon>Eukaryota</taxon>
        <taxon>Metazoa</taxon>
        <taxon>Ecdysozoa</taxon>
        <taxon>Arthropoda</taxon>
        <taxon>Hexapoda</taxon>
        <taxon>Insecta</taxon>
        <taxon>Pterygota</taxon>
        <taxon>Neoptera</taxon>
        <taxon>Paraneoptera</taxon>
        <taxon>Hemiptera</taxon>
        <taxon>Sternorrhyncha</taxon>
        <taxon>Psylloidea</taxon>
        <taxon>Psyllidae</taxon>
        <taxon>Diaphorininae</taxon>
        <taxon>Diaphorina</taxon>
    </lineage>
</organism>
<feature type="region of interest" description="Disordered" evidence="5">
    <location>
        <begin position="1"/>
        <end position="41"/>
    </location>
</feature>
<dbReference type="GeneID" id="103505263"/>
<dbReference type="InterPro" id="IPR000237">
    <property type="entry name" value="GRIP_dom"/>
</dbReference>
<keyword evidence="3 4" id="KW-0175">Coiled coil</keyword>
<dbReference type="STRING" id="121845.A0A3Q0IJR1"/>
<feature type="coiled-coil region" evidence="4">
    <location>
        <begin position="94"/>
        <end position="473"/>
    </location>
</feature>
<evidence type="ECO:0000313" key="8">
    <source>
        <dbReference type="RefSeq" id="XP_026676412.1"/>
    </source>
</evidence>
<dbReference type="GO" id="GO:0006888">
    <property type="term" value="P:endoplasmic reticulum to Golgi vesicle-mediated transport"/>
    <property type="evidence" value="ECO:0007669"/>
    <property type="project" value="TreeGrafter"/>
</dbReference>
<protein>
    <submittedName>
        <fullName evidence="8">Thyroid receptor-interacting protein 11 isoform X1</fullName>
    </submittedName>
</protein>
<evidence type="ECO:0000259" key="6">
    <source>
        <dbReference type="PROSITE" id="PS50913"/>
    </source>
</evidence>
<feature type="domain" description="GRIP" evidence="6">
    <location>
        <begin position="1747"/>
        <end position="1797"/>
    </location>
</feature>
<feature type="coiled-coil region" evidence="4">
    <location>
        <begin position="1440"/>
        <end position="1488"/>
    </location>
</feature>
<proteinExistence type="predicted"/>
<keyword evidence="8" id="KW-0675">Receptor</keyword>
<dbReference type="GO" id="GO:0031267">
    <property type="term" value="F:small GTPase binding"/>
    <property type="evidence" value="ECO:0007669"/>
    <property type="project" value="TreeGrafter"/>
</dbReference>
<dbReference type="InterPro" id="IPR019459">
    <property type="entry name" value="GRAB"/>
</dbReference>
<name>A0A3Q0IJR1_DIACI</name>
<dbReference type="RefSeq" id="XP_026676412.1">
    <property type="nucleotide sequence ID" value="XM_026820611.1"/>
</dbReference>
<evidence type="ECO:0000256" key="1">
    <source>
        <dbReference type="ARBA" id="ARBA00004555"/>
    </source>
</evidence>
<evidence type="ECO:0000256" key="5">
    <source>
        <dbReference type="SAM" id="MobiDB-lite"/>
    </source>
</evidence>
<accession>A0A3Q0IJR1</accession>
<feature type="compositionally biased region" description="Low complexity" evidence="5">
    <location>
        <begin position="1828"/>
        <end position="1842"/>
    </location>
</feature>
<comment type="subcellular location">
    <subcellularLocation>
        <location evidence="1">Golgi apparatus</location>
    </subcellularLocation>
</comment>
<dbReference type="PaxDb" id="121845-A0A3Q0IJR1"/>
<dbReference type="PANTHER" id="PTHR18921">
    <property type="entry name" value="MYOSIN HEAVY CHAIN - RELATED"/>
    <property type="match status" value="1"/>
</dbReference>
<reference evidence="8" key="1">
    <citation type="submission" date="2025-08" db="UniProtKB">
        <authorList>
            <consortium name="RefSeq"/>
        </authorList>
    </citation>
    <scope>IDENTIFICATION</scope>
</reference>
<feature type="region of interest" description="Disordered" evidence="5">
    <location>
        <begin position="1819"/>
        <end position="1873"/>
    </location>
</feature>
<dbReference type="PROSITE" id="PS50913">
    <property type="entry name" value="GRIP"/>
    <property type="match status" value="1"/>
</dbReference>
<dbReference type="GO" id="GO:0005794">
    <property type="term" value="C:Golgi apparatus"/>
    <property type="evidence" value="ECO:0007669"/>
    <property type="project" value="UniProtKB-SubCell"/>
</dbReference>
<evidence type="ECO:0000256" key="2">
    <source>
        <dbReference type="ARBA" id="ARBA00023034"/>
    </source>
</evidence>
<feature type="coiled-coil region" evidence="4">
    <location>
        <begin position="1257"/>
        <end position="1370"/>
    </location>
</feature>
<feature type="coiled-coil region" evidence="4">
    <location>
        <begin position="966"/>
        <end position="1049"/>
    </location>
</feature>
<gene>
    <name evidence="8" type="primary">LOC103505263</name>
</gene>
<dbReference type="Proteomes" id="UP000079169">
    <property type="component" value="Unplaced"/>
</dbReference>
<feature type="coiled-coil region" evidence="4">
    <location>
        <begin position="1521"/>
        <end position="1749"/>
    </location>
</feature>
<dbReference type="PANTHER" id="PTHR18921:SF2">
    <property type="entry name" value="THYROID RECEPTOR-INTERACTING PROTEIN 11"/>
    <property type="match status" value="1"/>
</dbReference>
<evidence type="ECO:0000256" key="4">
    <source>
        <dbReference type="SAM" id="Coils"/>
    </source>
</evidence>
<dbReference type="GO" id="GO:0007030">
    <property type="term" value="P:Golgi organization"/>
    <property type="evidence" value="ECO:0007669"/>
    <property type="project" value="TreeGrafter"/>
</dbReference>
<feature type="coiled-coil region" evidence="4">
    <location>
        <begin position="534"/>
        <end position="908"/>
    </location>
</feature>
<sequence length="1873" mass="214912">MQTDKEEPSPVTPSADNAMQTDPELPLPLEPCQTTGSDNSDEISEAYDMLQNEYDDLKQKFDEVVNRTKSDNGNQTEVPTTSTVRNGFELMPNVEDYNEKIRALNEEVSQLKTKENELHSRIEELEDKLQQKIDDEKSVSYQLEEKAIEISQLTEHNRFLQEEMQSLKDKLRDLDENVTVEDIKKANESAIAKKDEVIEKLKAELESVEKALREKESEVEEWGNNDAWGASDDVKEELEKLVVEKQELIEVIQNHETLIAKLEADLTRVKEEKEAEVSGKLEQDAMVKELKSKVETLEASLKQKEQELEGWTDNDNWGSSGNEQDIEALKKENEEIKEKLAKQESTLAKLKTHSESLQKQLLEKEMELEEWGNNDSWGGDNDKLATLQQENKVLNEKVSELQTQLLSVEEALKKKENDLEDWGEGDDWGTGNSTELNNLRAKCSEFEKTIVELKSQEELLKQALIDKENELSEWGQTNEWGSPSSSDLNTLREESGLLRQKLSEQKVIISKLKTQLEAAQQGTSSHSHPVDQQVQDRESRIEMLSRENEGLRTRVEQLGLVIENNYVQESDPMNNSLDNTAQLTAEKERLDEEVTVLSQENIELKKKLEQAVEKQKGLEEEIQQLEEDTSILREQLESKDQVDDSIEKTLRNEIQELHAKLINVEALVNQAQVEKQALDGKYEELKEKYEQMSEKFENQTGKDSVDIDTLIKNLQSKKEELCRLLDEKNTLDNIKVEKENLEIQLDNLNTNYQDKINTLIQSKNDLEAKISELNNAQHNKNNEINDLNKRISLFEENNAFLQRSILDLERNLDEKLKEFNEKEISYNENIEASNHKIQQLTQETDTLKAELVAQAESTQLVKQEQALLAAAPVDDNIVIENQQLKQNLESVKQENTLVVENLQNLIAQKDYEINAKVTELSIIMEKCKQYEDKCIELESTLDAKLTDFSTKEQLNKNKMAELSAMLESVQAENISIKQMNEELQALTETLKQTSNTHEEDRKILDEYKQRVQELDAKLAEEIASKTSIIQTLEIQVKELQDKLRSYTHVENELGQYRSKVYELEQIQARLEAERTQWIHEFEVKTNTLSDLQTQLDTYNAKITHAALVEQELGEMKNQMQTLEYEKQELLKQIQEESIASNFLKNELQSLQDAFSVMKSDNASLLLEKNTLMETKLTLEAQLKELADNETQYKQMQIVYEDTQRKLNEELARRDATIATLNTTGAPDLNASIENILKEKDATLSEMLKKSEAKDKTLQEMQAALEKHLSEKYQFEKEALELRNKMATYDNEIQLLRSTAEDLEYKLQEKEKMIQELNEMKQSFFIGDSKDSVRYSDEEHVQELRELQLMNESLQNEVLRSATEIDNMKETITYLEQYNLQLSKSQESSTTLTLLQSELAEQRTLNQQLVQIVNTKHTESNNYHQEILRLNGILSEELPKLKDLGGQVATLEKQLKTTSETLATKERQLAETKEQLSLAQSQLEEVTQLMSSNDRPEADGEPAQEREVVAQHVAPVETSRERNELALRLQNLQEEKTMLLTEINDLRLNQNTLYNENERLKQHLLKTEEDNTSELVKAEQTIQDLHVKLREAEERVKSSATAYTSASVRSNQQVEALTSQVKSLTEQKEKLQEKLYQAEDVVQKHQASLTNLQIVLEQFQAEKDNEIAQSLEFLQGELNNSYAKNNELTQLISTLQHQLQEARESLSAAGRLSDQLNQKSQTIQELTEKVNQLMEELNKKEAKLKEVNNGGKVDKCLVTNMIVNFLTAPSRPSRHQALQILASVIDMTPQDRQKIGLEPSQAFNPNQSLSEAFIQFLESESSPRSKAQSSTPVSRRTSSTTSPLLFPESALPSLPQFSTMGSGSMLKDVLHSDS</sequence>
<keyword evidence="2" id="KW-0333">Golgi apparatus</keyword>
<dbReference type="Pfam" id="PF10375">
    <property type="entry name" value="GRAB"/>
    <property type="match status" value="1"/>
</dbReference>